<organism evidence="4 5">
    <name type="scientific">Rhizopus delemar (strain RA 99-880 / ATCC MYA-4621 / FGSC 9543 / NRRL 43880)</name>
    <name type="common">Mucormycosis agent</name>
    <name type="synonym">Rhizopus arrhizus var. delemar</name>
    <dbReference type="NCBI Taxonomy" id="246409"/>
    <lineage>
        <taxon>Eukaryota</taxon>
        <taxon>Fungi</taxon>
        <taxon>Fungi incertae sedis</taxon>
        <taxon>Mucoromycota</taxon>
        <taxon>Mucoromycotina</taxon>
        <taxon>Mucoromycetes</taxon>
        <taxon>Mucorales</taxon>
        <taxon>Mucorineae</taxon>
        <taxon>Rhizopodaceae</taxon>
        <taxon>Rhizopus</taxon>
    </lineage>
</organism>
<evidence type="ECO:0000259" key="3">
    <source>
        <dbReference type="Pfam" id="PF01612"/>
    </source>
</evidence>
<dbReference type="GO" id="GO:0008408">
    <property type="term" value="F:3'-5' exonuclease activity"/>
    <property type="evidence" value="ECO:0007669"/>
    <property type="project" value="InterPro"/>
</dbReference>
<dbReference type="OMA" id="ARVIHEN"/>
<dbReference type="InterPro" id="IPR002562">
    <property type="entry name" value="3'-5'_exonuclease_dom"/>
</dbReference>
<name>I1C9B8_RHIO9</name>
<dbReference type="EMBL" id="CH476738">
    <property type="protein sequence ID" value="EIE85048.1"/>
    <property type="molecule type" value="Genomic_DNA"/>
</dbReference>
<dbReference type="InterPro" id="IPR012337">
    <property type="entry name" value="RNaseH-like_sf"/>
</dbReference>
<dbReference type="VEuPathDB" id="FungiDB:RO3G_09758"/>
<proteinExistence type="predicted"/>
<keyword evidence="1" id="KW-0175">Coiled coil</keyword>
<dbReference type="RefSeq" id="XP_067520444.1">
    <property type="nucleotide sequence ID" value="XM_067664343.1"/>
</dbReference>
<dbReference type="STRING" id="246409.I1C9B8"/>
<dbReference type="eggNOG" id="KOG2207">
    <property type="taxonomic scope" value="Eukaryota"/>
</dbReference>
<dbReference type="SUPFAM" id="SSF53098">
    <property type="entry name" value="Ribonuclease H-like"/>
    <property type="match status" value="1"/>
</dbReference>
<dbReference type="GO" id="GO:0006139">
    <property type="term" value="P:nucleobase-containing compound metabolic process"/>
    <property type="evidence" value="ECO:0007669"/>
    <property type="project" value="InterPro"/>
</dbReference>
<dbReference type="PANTHER" id="PTHR47765">
    <property type="entry name" value="3'-5' EXONUCLEASE DOMAIN-CONTAINING PROTEIN"/>
    <property type="match status" value="1"/>
</dbReference>
<dbReference type="InParanoid" id="I1C9B8"/>
<feature type="transmembrane region" description="Helical" evidence="2">
    <location>
        <begin position="1358"/>
        <end position="1379"/>
    </location>
</feature>
<dbReference type="Proteomes" id="UP000009138">
    <property type="component" value="Unassembled WGS sequence"/>
</dbReference>
<sequence>MSTIAFQCELEPYLGRLGTIPEDKPSFVKEVYAVDDIEILRQLIIKKERERQTISNDLDVAARIGLVISETNEAIQLKLEQLERENKMFHEELRMRGQYKKENEFGEGGEECMFLQQELDQARREILKFRKEMDGLSAQLNDMASEMVDSRSKVSIYAKRLAEVEQKLTTTRDVNTKLQSLLDKTLTSQKQSSSNTSQLVKNIQLDLERVINENEQLRVRIAELEGQQIENEEKIVAMVIQAQEYASRLEQAQNTIHSLSESKQLEDELSDFNSGLSDNSSFSFQEGAKETEITKGPVFSAEFRQEMQKEIERNLNLRNEIRHRIITADNKDRKKFIVEGLKYLVPEKDNTSLSASTSNSAILSTVMKRDIHQVIHEEIQQQQQQQHQQHQQPKAPLLSPASFLTGFSGFSSDGMNIGGNFITRGISSRTFSSLGSNRSKVDSDSSDDEWVITSLNSKSLAAKKQTQQKPAKPKALIKKEFAYLQTNSSSSSLSSITLSTAANYSSSSPLPEMNSPSITSATVPLQYLSQEKLQEICKNMDASTLVSQLVHVYKSAEIFIKIREIETDSLSLEMRLREHLESCSDPCTFIVDCLEALSIHFSDNAKIRELTPKFRRLLTEVLCKGLSYFLNIPAEERKIDKEPDLISFDDSAIVSSSVIKEKEEKEEAKDLISFDDNEFLVVLSDTEEEDYEDSSSDDDSIPIITIEPIINKYTVSRTHQDKLIALIETIPSPIVIYYAMDTFKLGQIIAFGCEREEEGYGYYSEATNCIKKLDLFSQFPIPSIATEMFTASQGMMLPTLVTNKPNLQRELLDFIDKQLRFNFAGPLEVVPSDKLQGVDTDGVQQLSRLKERKFQKDLVTCGVKIAQEMKISLNEYYFINLSQRYACLRWILAQRALQQMEDQELSIKKSSNYNGLIDLLCENDSALARLAIKELVDMGDTVAPAFFATNYKEESFFCKYNSLPFNERLVSIVKGEQMSRHWTSLGPKRPSNPNKLPYYELPSNARWLFVNSEKSLILMKDILSQSNVCGIDTEWVPAFATLGNPVKTALMQIASDIGGYIFLLDLKTLLSSENKMLYKLVEKILQFLFEDEEILKIAFDFTGDFQLLYQSIPSSKSWNVAKLLDLKSLTSPPKPNAENGQPITGGLAGVVSTYLGCTLNKRQQISNWEKRPLTEEQAIYAGTLPEFACVTCTASRKNHTIEMDKRIIIIALQATIAYYNTSQLNKGLESKAIKTYDLDSDETVDITFAIDRLKRIKWENIAFIGFQCWFVAMSFDAVKTSQFFVLALKIDIFIEFLVSVFYLIQFALKQGFKSWLMFVFVIITILMLPMLYFGRYAICIVFQLVLIAIEAMRPEDHWYIWICFALTTSVLGFVCMTNFGKGLKPYIQRGENKEKVDVPKKNSIDEPWTIDED</sequence>
<evidence type="ECO:0000313" key="4">
    <source>
        <dbReference type="EMBL" id="EIE85048.1"/>
    </source>
</evidence>
<evidence type="ECO:0000313" key="5">
    <source>
        <dbReference type="Proteomes" id="UP000009138"/>
    </source>
</evidence>
<dbReference type="Pfam" id="PF01612">
    <property type="entry name" value="DNA_pol_A_exo1"/>
    <property type="match status" value="1"/>
</dbReference>
<evidence type="ECO:0000256" key="2">
    <source>
        <dbReference type="SAM" id="Phobius"/>
    </source>
</evidence>
<dbReference type="GO" id="GO:0003676">
    <property type="term" value="F:nucleic acid binding"/>
    <property type="evidence" value="ECO:0007669"/>
    <property type="project" value="InterPro"/>
</dbReference>
<dbReference type="PANTHER" id="PTHR47765:SF2">
    <property type="entry name" value="EXONUCLEASE MUT-7 HOMOLOG"/>
    <property type="match status" value="1"/>
</dbReference>
<gene>
    <name evidence="4" type="ORF">RO3G_09758</name>
</gene>
<feature type="coiled-coil region" evidence="1">
    <location>
        <begin position="72"/>
        <end position="139"/>
    </location>
</feature>
<feature type="transmembrane region" description="Helical" evidence="2">
    <location>
        <begin position="1316"/>
        <end position="1346"/>
    </location>
</feature>
<accession>I1C9B8</accession>
<keyword evidence="2" id="KW-1133">Transmembrane helix</keyword>
<dbReference type="GeneID" id="93616724"/>
<feature type="transmembrane region" description="Helical" evidence="2">
    <location>
        <begin position="1283"/>
        <end position="1304"/>
    </location>
</feature>
<dbReference type="Gene3D" id="3.30.420.10">
    <property type="entry name" value="Ribonuclease H-like superfamily/Ribonuclease H"/>
    <property type="match status" value="1"/>
</dbReference>
<keyword evidence="2" id="KW-0812">Transmembrane</keyword>
<feature type="coiled-coil region" evidence="1">
    <location>
        <begin position="200"/>
        <end position="262"/>
    </location>
</feature>
<feature type="domain" description="3'-5' exonuclease" evidence="3">
    <location>
        <begin position="1021"/>
        <end position="1182"/>
    </location>
</feature>
<evidence type="ECO:0000256" key="1">
    <source>
        <dbReference type="SAM" id="Coils"/>
    </source>
</evidence>
<dbReference type="InterPro" id="IPR036397">
    <property type="entry name" value="RNaseH_sf"/>
</dbReference>
<protein>
    <recommendedName>
        <fullName evidence="3">3'-5' exonuclease domain-containing protein</fullName>
    </recommendedName>
</protein>
<reference evidence="4 5" key="1">
    <citation type="journal article" date="2009" name="PLoS Genet.">
        <title>Genomic analysis of the basal lineage fungus Rhizopus oryzae reveals a whole-genome duplication.</title>
        <authorList>
            <person name="Ma L.-J."/>
            <person name="Ibrahim A.S."/>
            <person name="Skory C."/>
            <person name="Grabherr M.G."/>
            <person name="Burger G."/>
            <person name="Butler M."/>
            <person name="Elias M."/>
            <person name="Idnurm A."/>
            <person name="Lang B.F."/>
            <person name="Sone T."/>
            <person name="Abe A."/>
            <person name="Calvo S.E."/>
            <person name="Corrochano L.M."/>
            <person name="Engels R."/>
            <person name="Fu J."/>
            <person name="Hansberg W."/>
            <person name="Kim J.-M."/>
            <person name="Kodira C.D."/>
            <person name="Koehrsen M.J."/>
            <person name="Liu B."/>
            <person name="Miranda-Saavedra D."/>
            <person name="O'Leary S."/>
            <person name="Ortiz-Castellanos L."/>
            <person name="Poulter R."/>
            <person name="Rodriguez-Romero J."/>
            <person name="Ruiz-Herrera J."/>
            <person name="Shen Y.-Q."/>
            <person name="Zeng Q."/>
            <person name="Galagan J."/>
            <person name="Birren B.W."/>
            <person name="Cuomo C.A."/>
            <person name="Wickes B.L."/>
        </authorList>
    </citation>
    <scope>NUCLEOTIDE SEQUENCE [LARGE SCALE GENOMIC DNA]</scope>
    <source>
        <strain evidence="5">RA 99-880 / ATCC MYA-4621 / FGSC 9543 / NRRL 43880</strain>
    </source>
</reference>
<keyword evidence="2" id="KW-0472">Membrane</keyword>
<dbReference type="InterPro" id="IPR052408">
    <property type="entry name" value="Exonuclease_MUT-7-like"/>
</dbReference>
<dbReference type="OrthoDB" id="5376140at2759"/>
<keyword evidence="5" id="KW-1185">Reference proteome</keyword>